<dbReference type="InterPro" id="IPR013603">
    <property type="entry name" value="TRASH_TR_C_prok"/>
</dbReference>
<dbReference type="PRINTS" id="PR00033">
    <property type="entry name" value="HTHASNC"/>
</dbReference>
<protein>
    <submittedName>
        <fullName evidence="5">Putative transcriptional regulator, AsnC family</fullName>
    </submittedName>
</protein>
<dbReference type="Pfam" id="PF13412">
    <property type="entry name" value="HTH_24"/>
    <property type="match status" value="1"/>
</dbReference>
<dbReference type="GeneID" id="8778250"/>
<keyword evidence="2" id="KW-0238">DNA-binding</keyword>
<dbReference type="OrthoDB" id="33200at2157"/>
<keyword evidence="6" id="KW-1185">Reference proteome</keyword>
<sequence>MDEYDLKILNILKENARTPLSEIAKMVGLSRQTVKSRIEKLEKEGVIRKYTIEIAKDLENEVVLVVEEDDVKKILEAERVAEVLRVASNKFLVRLKAENLEEVREVVKSWKILDSYIVFEKWKKDEDVISVVSFRCDYCGKKLVDKPIVYKYHNRVYFLCCKTCLEEFKKLV</sequence>
<dbReference type="PANTHER" id="PTHR30154">
    <property type="entry name" value="LEUCINE-RESPONSIVE REGULATORY PROTEIN"/>
    <property type="match status" value="1"/>
</dbReference>
<reference evidence="6" key="1">
    <citation type="submission" date="2010-02" db="EMBL/GenBank/DDBJ databases">
        <title>Complete sequence of Ferroglobus placidus DSM 10642.</title>
        <authorList>
            <consortium name="US DOE Joint Genome Institute"/>
            <person name="Lucas S."/>
            <person name="Copeland A."/>
            <person name="Lapidus A."/>
            <person name="Cheng J.-F."/>
            <person name="Bruce D."/>
            <person name="Goodwin L."/>
            <person name="Pitluck S."/>
            <person name="Saunders E."/>
            <person name="Brettin T."/>
            <person name="Detter J.C."/>
            <person name="Han C."/>
            <person name="Tapia R."/>
            <person name="Larimer F."/>
            <person name="Land M."/>
            <person name="Hauser L."/>
            <person name="Kyrpides N."/>
            <person name="Ivanova N."/>
            <person name="Holmes D."/>
            <person name="Lovley D."/>
            <person name="Kyrpides N."/>
            <person name="Anderson I.J."/>
            <person name="Woyke T."/>
        </authorList>
    </citation>
    <scope>NUCLEOTIDE SEQUENCE [LARGE SCALE GENOMIC DNA]</scope>
    <source>
        <strain evidence="6">DSM 10642 / AEDII12DO</strain>
    </source>
</reference>
<dbReference type="KEGG" id="fpl:Ferp_0746"/>
<evidence type="ECO:0000313" key="5">
    <source>
        <dbReference type="EMBL" id="ADC64916.1"/>
    </source>
</evidence>
<name>D3RWQ3_FERPA</name>
<dbReference type="GO" id="GO:0043200">
    <property type="term" value="P:response to amino acid"/>
    <property type="evidence" value="ECO:0007669"/>
    <property type="project" value="TreeGrafter"/>
</dbReference>
<dbReference type="RefSeq" id="WP_012965259.1">
    <property type="nucleotide sequence ID" value="NC_013849.1"/>
</dbReference>
<accession>D3RWQ3</accession>
<evidence type="ECO:0000256" key="2">
    <source>
        <dbReference type="ARBA" id="ARBA00023125"/>
    </source>
</evidence>
<dbReference type="PANTHER" id="PTHR30154:SF34">
    <property type="entry name" value="TRANSCRIPTIONAL REGULATOR AZLB"/>
    <property type="match status" value="1"/>
</dbReference>
<dbReference type="Proteomes" id="UP000002613">
    <property type="component" value="Chromosome"/>
</dbReference>
<dbReference type="InterPro" id="IPR019885">
    <property type="entry name" value="Tscrpt_reg_HTH_AsnC-type_CS"/>
</dbReference>
<evidence type="ECO:0000313" key="6">
    <source>
        <dbReference type="Proteomes" id="UP000002613"/>
    </source>
</evidence>
<dbReference type="SMART" id="SM00746">
    <property type="entry name" value="TRASH"/>
    <property type="match status" value="1"/>
</dbReference>
<proteinExistence type="predicted"/>
<dbReference type="STRING" id="589924.Ferp_0746"/>
<evidence type="ECO:0000256" key="1">
    <source>
        <dbReference type="ARBA" id="ARBA00023015"/>
    </source>
</evidence>
<dbReference type="PROSITE" id="PS00519">
    <property type="entry name" value="HTH_ASNC_1"/>
    <property type="match status" value="1"/>
</dbReference>
<dbReference type="AlphaFoldDB" id="D3RWQ3"/>
<dbReference type="Gene3D" id="1.10.10.10">
    <property type="entry name" value="Winged helix-like DNA-binding domain superfamily/Winged helix DNA-binding domain"/>
    <property type="match status" value="1"/>
</dbReference>
<gene>
    <name evidence="5" type="ordered locus">Ferp_0746</name>
</gene>
<dbReference type="InterPro" id="IPR011991">
    <property type="entry name" value="ArsR-like_HTH"/>
</dbReference>
<dbReference type="GO" id="GO:0005829">
    <property type="term" value="C:cytosol"/>
    <property type="evidence" value="ECO:0007669"/>
    <property type="project" value="TreeGrafter"/>
</dbReference>
<feature type="domain" description="HTH asnC-type" evidence="4">
    <location>
        <begin position="1"/>
        <end position="62"/>
    </location>
</feature>
<dbReference type="SMART" id="SM00344">
    <property type="entry name" value="HTH_ASNC"/>
    <property type="match status" value="1"/>
</dbReference>
<organism evidence="5 6">
    <name type="scientific">Ferroglobus placidus (strain DSM 10642 / AEDII12DO)</name>
    <dbReference type="NCBI Taxonomy" id="589924"/>
    <lineage>
        <taxon>Archaea</taxon>
        <taxon>Methanobacteriati</taxon>
        <taxon>Methanobacteriota</taxon>
        <taxon>Archaeoglobi</taxon>
        <taxon>Archaeoglobales</taxon>
        <taxon>Archaeoglobaceae</taxon>
        <taxon>Ferroglobus</taxon>
    </lineage>
</organism>
<dbReference type="InterPro" id="IPR000485">
    <property type="entry name" value="AsnC-type_HTH_dom"/>
</dbReference>
<dbReference type="PaxDb" id="589924-Ferp_0746"/>
<dbReference type="eggNOG" id="arCOG01585">
    <property type="taxonomic scope" value="Archaea"/>
</dbReference>
<dbReference type="InterPro" id="IPR036390">
    <property type="entry name" value="WH_DNA-bd_sf"/>
</dbReference>
<dbReference type="CDD" id="cd00090">
    <property type="entry name" value="HTH_ARSR"/>
    <property type="match status" value="1"/>
</dbReference>
<dbReference type="Pfam" id="PF08394">
    <property type="entry name" value="Arc_trans_TRASH"/>
    <property type="match status" value="1"/>
</dbReference>
<dbReference type="InterPro" id="IPR011017">
    <property type="entry name" value="TRASH_dom"/>
</dbReference>
<dbReference type="GO" id="GO:0043565">
    <property type="term" value="F:sequence-specific DNA binding"/>
    <property type="evidence" value="ECO:0007669"/>
    <property type="project" value="InterPro"/>
</dbReference>
<dbReference type="EMBL" id="CP001899">
    <property type="protein sequence ID" value="ADC64916.1"/>
    <property type="molecule type" value="Genomic_DNA"/>
</dbReference>
<dbReference type="SUPFAM" id="SSF46785">
    <property type="entry name" value="Winged helix' DNA-binding domain"/>
    <property type="match status" value="1"/>
</dbReference>
<keyword evidence="1" id="KW-0805">Transcription regulation</keyword>
<dbReference type="PROSITE" id="PS50956">
    <property type="entry name" value="HTH_ASNC_2"/>
    <property type="match status" value="1"/>
</dbReference>
<dbReference type="InterPro" id="IPR036388">
    <property type="entry name" value="WH-like_DNA-bd_sf"/>
</dbReference>
<keyword evidence="3" id="KW-0804">Transcription</keyword>
<reference evidence="5 6" key="2">
    <citation type="journal article" date="2011" name="Stand. Genomic Sci.">
        <title>Complete genome sequence of Ferroglobus placidus AEDII12DO.</title>
        <authorList>
            <person name="Anderson I."/>
            <person name="Risso C."/>
            <person name="Holmes D."/>
            <person name="Lucas S."/>
            <person name="Copeland A."/>
            <person name="Lapidus A."/>
            <person name="Cheng J.F."/>
            <person name="Bruce D."/>
            <person name="Goodwin L."/>
            <person name="Pitluck S."/>
            <person name="Saunders E."/>
            <person name="Brettin T."/>
            <person name="Detter J.C."/>
            <person name="Han C."/>
            <person name="Tapia R."/>
            <person name="Larimer F."/>
            <person name="Land M."/>
            <person name="Hauser L."/>
            <person name="Woyke T."/>
            <person name="Lovley D."/>
            <person name="Kyrpides N."/>
            <person name="Ivanova N."/>
        </authorList>
    </citation>
    <scope>NUCLEOTIDE SEQUENCE [LARGE SCALE GENOMIC DNA]</scope>
    <source>
        <strain evidence="6">DSM 10642 / AEDII12DO</strain>
    </source>
</reference>
<evidence type="ECO:0000256" key="3">
    <source>
        <dbReference type="ARBA" id="ARBA00023163"/>
    </source>
</evidence>
<evidence type="ECO:0000259" key="4">
    <source>
        <dbReference type="PROSITE" id="PS50956"/>
    </source>
</evidence>
<dbReference type="HOGENOM" id="CLU_091233_4_1_2"/>
<dbReference type="InterPro" id="IPR019888">
    <property type="entry name" value="Tscrpt_reg_AsnC-like"/>
</dbReference>